<accession>A0A0C3CAM2</accession>
<gene>
    <name evidence="1" type="ORF">OIDMADRAFT_44778</name>
</gene>
<keyword evidence="2" id="KW-1185">Reference proteome</keyword>
<dbReference type="Pfam" id="PF06108">
    <property type="entry name" value="DUF952"/>
    <property type="match status" value="1"/>
</dbReference>
<organism evidence="1 2">
    <name type="scientific">Oidiodendron maius (strain Zn)</name>
    <dbReference type="NCBI Taxonomy" id="913774"/>
    <lineage>
        <taxon>Eukaryota</taxon>
        <taxon>Fungi</taxon>
        <taxon>Dikarya</taxon>
        <taxon>Ascomycota</taxon>
        <taxon>Pezizomycotina</taxon>
        <taxon>Leotiomycetes</taxon>
        <taxon>Leotiomycetes incertae sedis</taxon>
        <taxon>Myxotrichaceae</taxon>
        <taxon>Oidiodendron</taxon>
    </lineage>
</organism>
<evidence type="ECO:0000313" key="2">
    <source>
        <dbReference type="Proteomes" id="UP000054321"/>
    </source>
</evidence>
<dbReference type="STRING" id="913774.A0A0C3CAM2"/>
<dbReference type="Proteomes" id="UP000054321">
    <property type="component" value="Unassembled WGS sequence"/>
</dbReference>
<dbReference type="PANTHER" id="PTHR34129:SF1">
    <property type="entry name" value="DUF952 DOMAIN-CONTAINING PROTEIN"/>
    <property type="match status" value="1"/>
</dbReference>
<dbReference type="InParanoid" id="A0A0C3CAM2"/>
<dbReference type="OrthoDB" id="3335358at2759"/>
<reference evidence="1 2" key="1">
    <citation type="submission" date="2014-04" db="EMBL/GenBank/DDBJ databases">
        <authorList>
            <consortium name="DOE Joint Genome Institute"/>
            <person name="Kuo A."/>
            <person name="Martino E."/>
            <person name="Perotto S."/>
            <person name="Kohler A."/>
            <person name="Nagy L.G."/>
            <person name="Floudas D."/>
            <person name="Copeland A."/>
            <person name="Barry K.W."/>
            <person name="Cichocki N."/>
            <person name="Veneault-Fourrey C."/>
            <person name="LaButti K."/>
            <person name="Lindquist E.A."/>
            <person name="Lipzen A."/>
            <person name="Lundell T."/>
            <person name="Morin E."/>
            <person name="Murat C."/>
            <person name="Sun H."/>
            <person name="Tunlid A."/>
            <person name="Henrissat B."/>
            <person name="Grigoriev I.V."/>
            <person name="Hibbett D.S."/>
            <person name="Martin F."/>
            <person name="Nordberg H.P."/>
            <person name="Cantor M.N."/>
            <person name="Hua S.X."/>
        </authorList>
    </citation>
    <scope>NUCLEOTIDE SEQUENCE [LARGE SCALE GENOMIC DNA]</scope>
    <source>
        <strain evidence="1 2">Zn</strain>
    </source>
</reference>
<sequence length="145" mass="16324">MAASFITPKYIYKILPPNPPPPSPLPQALPVSALDARDNFIHLSTSRQVIGTLRNFFANEDYVWMLRIPYKRVEKWIKWENSVGKGPDEPGGCWDTTGSMGYFPHIHGNGLKLGIEEVESTARWVKGEGEWGPAGWPFDEDTPKI</sequence>
<dbReference type="HOGENOM" id="CLU_129452_2_0_1"/>
<dbReference type="SUPFAM" id="SSF56399">
    <property type="entry name" value="ADP-ribosylation"/>
    <property type="match status" value="1"/>
</dbReference>
<proteinExistence type="predicted"/>
<protein>
    <recommendedName>
        <fullName evidence="3">DUF952 domain-containing protein</fullName>
    </recommendedName>
</protein>
<name>A0A0C3CAM2_OIDMZ</name>
<dbReference type="AlphaFoldDB" id="A0A0C3CAM2"/>
<dbReference type="InterPro" id="IPR009297">
    <property type="entry name" value="DUF952"/>
</dbReference>
<evidence type="ECO:0008006" key="3">
    <source>
        <dbReference type="Google" id="ProtNLM"/>
    </source>
</evidence>
<evidence type="ECO:0000313" key="1">
    <source>
        <dbReference type="EMBL" id="KIM95978.1"/>
    </source>
</evidence>
<dbReference type="EMBL" id="KN832885">
    <property type="protein sequence ID" value="KIM95978.1"/>
    <property type="molecule type" value="Genomic_DNA"/>
</dbReference>
<dbReference type="PANTHER" id="PTHR34129">
    <property type="entry name" value="BLR1139 PROTEIN"/>
    <property type="match status" value="1"/>
</dbReference>
<dbReference type="Gene3D" id="3.20.170.20">
    <property type="entry name" value="Protein of unknown function DUF952"/>
    <property type="match status" value="1"/>
</dbReference>
<reference evidence="2" key="2">
    <citation type="submission" date="2015-01" db="EMBL/GenBank/DDBJ databases">
        <title>Evolutionary Origins and Diversification of the Mycorrhizal Mutualists.</title>
        <authorList>
            <consortium name="DOE Joint Genome Institute"/>
            <consortium name="Mycorrhizal Genomics Consortium"/>
            <person name="Kohler A."/>
            <person name="Kuo A."/>
            <person name="Nagy L.G."/>
            <person name="Floudas D."/>
            <person name="Copeland A."/>
            <person name="Barry K.W."/>
            <person name="Cichocki N."/>
            <person name="Veneault-Fourrey C."/>
            <person name="LaButti K."/>
            <person name="Lindquist E.A."/>
            <person name="Lipzen A."/>
            <person name="Lundell T."/>
            <person name="Morin E."/>
            <person name="Murat C."/>
            <person name="Riley R."/>
            <person name="Ohm R."/>
            <person name="Sun H."/>
            <person name="Tunlid A."/>
            <person name="Henrissat B."/>
            <person name="Grigoriev I.V."/>
            <person name="Hibbett D.S."/>
            <person name="Martin F."/>
        </authorList>
    </citation>
    <scope>NUCLEOTIDE SEQUENCE [LARGE SCALE GENOMIC DNA]</scope>
    <source>
        <strain evidence="2">Zn</strain>
    </source>
</reference>